<keyword evidence="2" id="KW-0732">Signal</keyword>
<comment type="caution">
    <text evidence="5">The sequence shown here is derived from an EMBL/GenBank/DDBJ whole genome shotgun (WGS) entry which is preliminary data.</text>
</comment>
<evidence type="ECO:0000256" key="1">
    <source>
        <dbReference type="SAM" id="MobiDB-lite"/>
    </source>
</evidence>
<evidence type="ECO:0000259" key="3">
    <source>
        <dbReference type="Pfam" id="PF00326"/>
    </source>
</evidence>
<evidence type="ECO:0000259" key="4">
    <source>
        <dbReference type="Pfam" id="PF00930"/>
    </source>
</evidence>
<evidence type="ECO:0000256" key="2">
    <source>
        <dbReference type="SAM" id="SignalP"/>
    </source>
</evidence>
<dbReference type="SUPFAM" id="SSF82171">
    <property type="entry name" value="DPP6 N-terminal domain-like"/>
    <property type="match status" value="1"/>
</dbReference>
<dbReference type="EC" id="3.4.14.12" evidence="5"/>
<protein>
    <submittedName>
        <fullName evidence="5">Prolyl tripeptidyl peptidase</fullName>
        <ecNumber evidence="5">3.4.14.12</ecNumber>
    </submittedName>
</protein>
<dbReference type="SUPFAM" id="SSF53474">
    <property type="entry name" value="alpha/beta-Hydrolases"/>
    <property type="match status" value="1"/>
</dbReference>
<dbReference type="InterPro" id="IPR029058">
    <property type="entry name" value="AB_hydrolase_fold"/>
</dbReference>
<dbReference type="PANTHER" id="PTHR11731">
    <property type="entry name" value="PROTEASE FAMILY S9B,C DIPEPTIDYL-PEPTIDASE IV-RELATED"/>
    <property type="match status" value="1"/>
</dbReference>
<dbReference type="RefSeq" id="WP_171189128.1">
    <property type="nucleotide sequence ID" value="NZ_WTPX01000135.1"/>
</dbReference>
<dbReference type="Proteomes" id="UP000609651">
    <property type="component" value="Unassembled WGS sequence"/>
</dbReference>
<name>A0ABX1VJ02_9PLAN</name>
<accession>A0ABX1VJ02</accession>
<dbReference type="InterPro" id="IPR050278">
    <property type="entry name" value="Serine_Prot_S9B/DPPIV"/>
</dbReference>
<proteinExistence type="predicted"/>
<dbReference type="Gene3D" id="3.40.50.1820">
    <property type="entry name" value="alpha/beta hydrolase"/>
    <property type="match status" value="1"/>
</dbReference>
<gene>
    <name evidence="5" type="primary">ptpA</name>
    <name evidence="5" type="ORF">LzC2_33640</name>
</gene>
<dbReference type="Gene3D" id="2.140.10.30">
    <property type="entry name" value="Dipeptidylpeptidase IV, N-terminal domain"/>
    <property type="match status" value="1"/>
</dbReference>
<sequence length="822" mass="89062">MISLRLAPVFALLLLAPAGQGQDERGAEDPKAAADLRPMRFEDVYGSANLDLTGSTPRGLEWLGPDRYLVPADQGSPQVVEAATGEARLAYDAAALSAALTDAGVKGDVAEKFSRRPVGATFDEERRRALLESEGDLFAVDFGGPAFGVDSDAAPLAVRLTDTPQTEELSELSPDGRTAAFVREFNLYTIPLIGVGEAMTAGPEAALTVGGGDLIRYGKADWVYFEELYNRSWKGYRWSPDSQRIAVMEYDDRAVGTFVVLDQTAATDIETRPDDSGQLVERTRYPKAGATNPTVRLGVVDATGGPIRWVDWSADGLPGLSSLGRTSGDGGGLIAHYGWFPEGDRLYGYVQDRVQSMLSVRAVDVPAEGPLGEATELLKETAGAWVESPGDLEFLPDGSFLLASTRDGWRHLYRYSPDGTLRNVVTSGPWEVRDLNQVAVSDAPAAEAWIYLTGTKDDPLGEFLYRVRPDGSGLTRLTPEDGVHRASVAPGGGFFIDAYSAHDTPPRTLLRRGDGELVRTLDEADPEGLTKTARGTFAWVQIPVAAAPRADGGMDPAGTLYGYLLTPPGLNLANPDRRVPVWVMTYGGPHASSVKDEWAKGRGWERLLATNGIAVLKIDPRAASARGWAAAWAVHGRLGEQETTDMAAVADWLKAQPWCDGDRLGLSGHSYGGYMTARVLTHTNKYAAGIAGGSVTDFRNYDTIYTERLMDTPAANPGGYDQTNLSSKASDLHGRLLLIHGGMDDNVHPQNAWQFVDALQRRGKDFDLMIYPRDRHSISSTHYRRLMWDFIRETMLEDSSRSRHGGASPPASAQDETDEKSP</sequence>
<organism evidence="5 6">
    <name type="scientific">Alienimonas chondri</name>
    <dbReference type="NCBI Taxonomy" id="2681879"/>
    <lineage>
        <taxon>Bacteria</taxon>
        <taxon>Pseudomonadati</taxon>
        <taxon>Planctomycetota</taxon>
        <taxon>Planctomycetia</taxon>
        <taxon>Planctomycetales</taxon>
        <taxon>Planctomycetaceae</taxon>
        <taxon>Alienimonas</taxon>
    </lineage>
</organism>
<dbReference type="InterPro" id="IPR001375">
    <property type="entry name" value="Peptidase_S9_cat"/>
</dbReference>
<feature type="region of interest" description="Disordered" evidence="1">
    <location>
        <begin position="798"/>
        <end position="822"/>
    </location>
</feature>
<dbReference type="GO" id="GO:0016787">
    <property type="term" value="F:hydrolase activity"/>
    <property type="evidence" value="ECO:0007669"/>
    <property type="project" value="UniProtKB-KW"/>
</dbReference>
<keyword evidence="5" id="KW-0378">Hydrolase</keyword>
<dbReference type="PANTHER" id="PTHR11731:SF193">
    <property type="entry name" value="DIPEPTIDYL PEPTIDASE 9"/>
    <property type="match status" value="1"/>
</dbReference>
<reference evidence="5 6" key="1">
    <citation type="journal article" date="2020" name="Syst. Appl. Microbiol.">
        <title>Alienimonas chondri sp. nov., a novel planctomycete isolated from the biofilm of the red alga Chondrus crispus.</title>
        <authorList>
            <person name="Vitorino I."/>
            <person name="Albuquerque L."/>
            <person name="Wiegand S."/>
            <person name="Kallscheuer N."/>
            <person name="da Costa M.S."/>
            <person name="Lobo-da-Cunha A."/>
            <person name="Jogler C."/>
            <person name="Lage O.M."/>
        </authorList>
    </citation>
    <scope>NUCLEOTIDE SEQUENCE [LARGE SCALE GENOMIC DNA]</scope>
    <source>
        <strain evidence="5 6">LzC2</strain>
    </source>
</reference>
<feature type="domain" description="Peptidase S9 prolyl oligopeptidase catalytic" evidence="3">
    <location>
        <begin position="607"/>
        <end position="788"/>
    </location>
</feature>
<dbReference type="InterPro" id="IPR002469">
    <property type="entry name" value="Peptidase_S9B_N"/>
</dbReference>
<keyword evidence="6" id="KW-1185">Reference proteome</keyword>
<dbReference type="Pfam" id="PF00930">
    <property type="entry name" value="DPPIV_N"/>
    <property type="match status" value="1"/>
</dbReference>
<dbReference type="EMBL" id="WTPX01000135">
    <property type="protein sequence ID" value="NNJ27263.1"/>
    <property type="molecule type" value="Genomic_DNA"/>
</dbReference>
<evidence type="ECO:0000313" key="6">
    <source>
        <dbReference type="Proteomes" id="UP000609651"/>
    </source>
</evidence>
<dbReference type="Pfam" id="PF00326">
    <property type="entry name" value="Peptidase_S9"/>
    <property type="match status" value="1"/>
</dbReference>
<feature type="domain" description="Dipeptidylpeptidase IV N-terminal" evidence="4">
    <location>
        <begin position="159"/>
        <end position="506"/>
    </location>
</feature>
<feature type="signal peptide" evidence="2">
    <location>
        <begin position="1"/>
        <end position="21"/>
    </location>
</feature>
<feature type="chain" id="PRO_5045461206" evidence="2">
    <location>
        <begin position="22"/>
        <end position="822"/>
    </location>
</feature>
<evidence type="ECO:0000313" key="5">
    <source>
        <dbReference type="EMBL" id="NNJ27263.1"/>
    </source>
</evidence>